<comment type="catalytic activity">
    <reaction evidence="14">
        <text>choline + 2 reduced [2Fe-2S]-[ferredoxin] + O2 + 2 H(+) = betaine aldehyde hydrate + 2 oxidized [2Fe-2S]-[ferredoxin] + H2O</text>
        <dbReference type="Rhea" id="RHEA:17769"/>
        <dbReference type="Rhea" id="RHEA-COMP:10000"/>
        <dbReference type="Rhea" id="RHEA-COMP:10001"/>
        <dbReference type="ChEBI" id="CHEBI:15354"/>
        <dbReference type="ChEBI" id="CHEBI:15377"/>
        <dbReference type="ChEBI" id="CHEBI:15378"/>
        <dbReference type="ChEBI" id="CHEBI:15379"/>
        <dbReference type="ChEBI" id="CHEBI:15870"/>
        <dbReference type="ChEBI" id="CHEBI:33737"/>
        <dbReference type="ChEBI" id="CHEBI:33738"/>
        <dbReference type="EC" id="1.14.15.7"/>
    </reaction>
</comment>
<gene>
    <name evidence="16" type="ORF">CSSPTR1EN2_LOCUS6127</name>
</gene>
<dbReference type="InterPro" id="IPR015879">
    <property type="entry name" value="Ring_hydroxy_dOase_asu_C_dom"/>
</dbReference>
<dbReference type="InterPro" id="IPR017941">
    <property type="entry name" value="Rieske_2Fe-2S"/>
</dbReference>
<comment type="similarity">
    <text evidence="4">Belongs to the choline monooxygenase family.</text>
</comment>
<proteinExistence type="inferred from homology"/>
<keyword evidence="17" id="KW-1185">Reference proteome</keyword>
<evidence type="ECO:0000256" key="1">
    <source>
        <dbReference type="ARBA" id="ARBA00001962"/>
    </source>
</evidence>
<dbReference type="SUPFAM" id="SSF55961">
    <property type="entry name" value="Bet v1-like"/>
    <property type="match status" value="1"/>
</dbReference>
<dbReference type="Proteomes" id="UP001497512">
    <property type="component" value="Chromosome 13"/>
</dbReference>
<evidence type="ECO:0000256" key="8">
    <source>
        <dbReference type="ARBA" id="ARBA00022723"/>
    </source>
</evidence>
<keyword evidence="10" id="KW-0560">Oxidoreductase</keyword>
<organism evidence="16 17">
    <name type="scientific">Sphagnum troendelagicum</name>
    <dbReference type="NCBI Taxonomy" id="128251"/>
    <lineage>
        <taxon>Eukaryota</taxon>
        <taxon>Viridiplantae</taxon>
        <taxon>Streptophyta</taxon>
        <taxon>Embryophyta</taxon>
        <taxon>Bryophyta</taxon>
        <taxon>Sphagnophytina</taxon>
        <taxon>Sphagnopsida</taxon>
        <taxon>Sphagnales</taxon>
        <taxon>Sphagnaceae</taxon>
        <taxon>Sphagnum</taxon>
    </lineage>
</organism>
<comment type="function">
    <text evidence="2">Catalyzes the first step of the osmoprotectant glycine betaine synthesis.</text>
</comment>
<evidence type="ECO:0000256" key="11">
    <source>
        <dbReference type="ARBA" id="ARBA00023004"/>
    </source>
</evidence>
<dbReference type="Gene3D" id="2.102.10.10">
    <property type="entry name" value="Rieske [2Fe-2S] iron-sulphur domain"/>
    <property type="match status" value="1"/>
</dbReference>
<protein>
    <recommendedName>
        <fullName evidence="6">Choline monooxygenase, chloroplastic</fullName>
        <ecNumber evidence="5">1.14.15.7</ecNumber>
    </recommendedName>
</protein>
<dbReference type="InterPro" id="IPR036922">
    <property type="entry name" value="Rieske_2Fe-2S_sf"/>
</dbReference>
<evidence type="ECO:0000256" key="4">
    <source>
        <dbReference type="ARBA" id="ARBA00010848"/>
    </source>
</evidence>
<evidence type="ECO:0000256" key="12">
    <source>
        <dbReference type="ARBA" id="ARBA00023014"/>
    </source>
</evidence>
<reference evidence="16" key="1">
    <citation type="submission" date="2024-02" db="EMBL/GenBank/DDBJ databases">
        <authorList>
            <consortium name="ELIXIR-Norway"/>
            <consortium name="Elixir Norway"/>
        </authorList>
    </citation>
    <scope>NUCLEOTIDE SEQUENCE</scope>
</reference>
<feature type="domain" description="Rieske" evidence="15">
    <location>
        <begin position="107"/>
        <end position="214"/>
    </location>
</feature>
<evidence type="ECO:0000256" key="14">
    <source>
        <dbReference type="ARBA" id="ARBA00049097"/>
    </source>
</evidence>
<evidence type="ECO:0000259" key="15">
    <source>
        <dbReference type="PROSITE" id="PS51296"/>
    </source>
</evidence>
<dbReference type="PANTHER" id="PTHR43756:SF5">
    <property type="entry name" value="CHOLINE MONOOXYGENASE, CHLOROPLASTIC"/>
    <property type="match status" value="1"/>
</dbReference>
<comment type="cofactor">
    <cofactor evidence="1">
        <name>Fe cation</name>
        <dbReference type="ChEBI" id="CHEBI:24875"/>
    </cofactor>
</comment>
<keyword evidence="9" id="KW-0809">Transit peptide</keyword>
<dbReference type="Pfam" id="PF00355">
    <property type="entry name" value="Rieske"/>
    <property type="match status" value="1"/>
</dbReference>
<evidence type="ECO:0000256" key="13">
    <source>
        <dbReference type="ARBA" id="ARBA00034078"/>
    </source>
</evidence>
<dbReference type="PROSITE" id="PS51296">
    <property type="entry name" value="RIESKE"/>
    <property type="match status" value="1"/>
</dbReference>
<keyword evidence="11" id="KW-0408">Iron</keyword>
<dbReference type="Pfam" id="PF00848">
    <property type="entry name" value="Ring_hydroxyl_A"/>
    <property type="match status" value="1"/>
</dbReference>
<evidence type="ECO:0000313" key="16">
    <source>
        <dbReference type="EMBL" id="CAK9201878.1"/>
    </source>
</evidence>
<keyword evidence="8" id="KW-0479">Metal-binding</keyword>
<evidence type="ECO:0000256" key="2">
    <source>
        <dbReference type="ARBA" id="ARBA00002149"/>
    </source>
</evidence>
<dbReference type="CDD" id="cd08883">
    <property type="entry name" value="RHO_alpha_C_CMO-like"/>
    <property type="match status" value="1"/>
</dbReference>
<dbReference type="Gene3D" id="3.90.380.10">
    <property type="entry name" value="Naphthalene 1,2-dioxygenase Alpha Subunit, Chain A, domain 1"/>
    <property type="match status" value="2"/>
</dbReference>
<evidence type="ECO:0000256" key="5">
    <source>
        <dbReference type="ARBA" id="ARBA00012763"/>
    </source>
</evidence>
<name>A0ABP0TPM3_9BRYO</name>
<dbReference type="PRINTS" id="PR00090">
    <property type="entry name" value="RNGDIOXGNASE"/>
</dbReference>
<evidence type="ECO:0000256" key="10">
    <source>
        <dbReference type="ARBA" id="ARBA00023002"/>
    </source>
</evidence>
<evidence type="ECO:0000313" key="17">
    <source>
        <dbReference type="Proteomes" id="UP001497512"/>
    </source>
</evidence>
<evidence type="ECO:0000256" key="6">
    <source>
        <dbReference type="ARBA" id="ARBA00014931"/>
    </source>
</evidence>
<dbReference type="EC" id="1.14.15.7" evidence="5"/>
<dbReference type="PANTHER" id="PTHR43756">
    <property type="entry name" value="CHOLINE MONOOXYGENASE, CHLOROPLASTIC"/>
    <property type="match status" value="1"/>
</dbReference>
<sequence length="430" mass="48086">MWRQAFKNNDALWKRVSCYAPRFELADCRSLHVAVRREHRGSQSDLVSSSGHLTTDDDGVGDRPLRATVMAFQSSKPIEEAVTPPSAWYTSCDFAQLEMERVFARGWQAVGRVNQLEKPGDYFTGRLGNVRYLVCKDEQEQIHAFHNVCRHHAAAVASGSGCAHSFVCPYHGWTYGMDGKLQKATRLAGIRNFSARENGLVPIRTATWGPFVLITLEGNKTAHVSTTVGEEWLGSAVSVLSTAGVDTSLHHVATREYLINCNWKVYCDNYLDGGYHVPHAHSALASSLDLSSYSTTVFEKVSIQSCHPVRATGADSDTRVAGPATYAFVYPNFMINRYGSWMDTNLVLPITESQCRVIFDWFLDPSRVDDKEFIETSIEDSERVQIEDITLCEDVQDGLKSPAYDVGRYAPRVEHAMHHFHSLLHNDLSS</sequence>
<dbReference type="SUPFAM" id="SSF50022">
    <property type="entry name" value="ISP domain"/>
    <property type="match status" value="1"/>
</dbReference>
<comment type="pathway">
    <text evidence="3">Amine and polyamine biosynthesis; betaine biosynthesis via choline pathway; betaine aldehyde from choline (monooxygenase route): step 1/1.</text>
</comment>
<accession>A0ABP0TPM3</accession>
<evidence type="ECO:0000256" key="9">
    <source>
        <dbReference type="ARBA" id="ARBA00022946"/>
    </source>
</evidence>
<evidence type="ECO:0000256" key="3">
    <source>
        <dbReference type="ARBA" id="ARBA00004866"/>
    </source>
</evidence>
<dbReference type="EMBL" id="OZ019905">
    <property type="protein sequence ID" value="CAK9201878.1"/>
    <property type="molecule type" value="Genomic_DNA"/>
</dbReference>
<dbReference type="InterPro" id="IPR001663">
    <property type="entry name" value="Rng_hydr_dOase-A"/>
</dbReference>
<evidence type="ECO:0000256" key="7">
    <source>
        <dbReference type="ARBA" id="ARBA00022714"/>
    </source>
</evidence>
<keyword evidence="7" id="KW-0001">2Fe-2S</keyword>
<keyword evidence="12" id="KW-0411">Iron-sulfur</keyword>
<comment type="cofactor">
    <cofactor evidence="13">
        <name>[2Fe-2S] cluster</name>
        <dbReference type="ChEBI" id="CHEBI:190135"/>
    </cofactor>
</comment>